<evidence type="ECO:0000259" key="1">
    <source>
        <dbReference type="PROSITE" id="PS51352"/>
    </source>
</evidence>
<dbReference type="PANTHER" id="PTHR45663:SF11">
    <property type="entry name" value="GEO12009P1"/>
    <property type="match status" value="1"/>
</dbReference>
<dbReference type="Pfam" id="PF14559">
    <property type="entry name" value="TPR_19"/>
    <property type="match status" value="1"/>
</dbReference>
<accession>A0A382G671</accession>
<dbReference type="InterPro" id="IPR013766">
    <property type="entry name" value="Thioredoxin_domain"/>
</dbReference>
<dbReference type="InterPro" id="IPR036249">
    <property type="entry name" value="Thioredoxin-like_sf"/>
</dbReference>
<name>A0A382G671_9ZZZZ</name>
<feature type="domain" description="Thioredoxin" evidence="1">
    <location>
        <begin position="1"/>
        <end position="113"/>
    </location>
</feature>
<reference evidence="2" key="1">
    <citation type="submission" date="2018-05" db="EMBL/GenBank/DDBJ databases">
        <authorList>
            <person name="Lanie J.A."/>
            <person name="Ng W.-L."/>
            <person name="Kazmierczak K.M."/>
            <person name="Andrzejewski T.M."/>
            <person name="Davidsen T.M."/>
            <person name="Wayne K.J."/>
            <person name="Tettelin H."/>
            <person name="Glass J.I."/>
            <person name="Rusch D."/>
            <person name="Podicherti R."/>
            <person name="Tsui H.-C.T."/>
            <person name="Winkler M.E."/>
        </authorList>
    </citation>
    <scope>NUCLEOTIDE SEQUENCE</scope>
</reference>
<dbReference type="SUPFAM" id="SSF48452">
    <property type="entry name" value="TPR-like"/>
    <property type="match status" value="1"/>
</dbReference>
<gene>
    <name evidence="2" type="ORF">METZ01_LOCUS223206</name>
</gene>
<dbReference type="GO" id="GO:0005737">
    <property type="term" value="C:cytoplasm"/>
    <property type="evidence" value="ECO:0007669"/>
    <property type="project" value="TreeGrafter"/>
</dbReference>
<dbReference type="EMBL" id="UINC01053615">
    <property type="protein sequence ID" value="SVB70352.1"/>
    <property type="molecule type" value="Genomic_DNA"/>
</dbReference>
<evidence type="ECO:0000313" key="2">
    <source>
        <dbReference type="EMBL" id="SVB70352.1"/>
    </source>
</evidence>
<dbReference type="GO" id="GO:0006950">
    <property type="term" value="P:response to stress"/>
    <property type="evidence" value="ECO:0007669"/>
    <property type="project" value="UniProtKB-ARBA"/>
</dbReference>
<dbReference type="SUPFAM" id="SSF52833">
    <property type="entry name" value="Thioredoxin-like"/>
    <property type="match status" value="1"/>
</dbReference>
<dbReference type="Gene3D" id="3.40.30.10">
    <property type="entry name" value="Glutaredoxin"/>
    <property type="match status" value="1"/>
</dbReference>
<protein>
    <recommendedName>
        <fullName evidence="1">Thioredoxin domain-containing protein</fullName>
    </recommendedName>
</protein>
<proteinExistence type="predicted"/>
<organism evidence="2">
    <name type="scientific">marine metagenome</name>
    <dbReference type="NCBI Taxonomy" id="408172"/>
    <lineage>
        <taxon>unclassified sequences</taxon>
        <taxon>metagenomes</taxon>
        <taxon>ecological metagenomes</taxon>
    </lineage>
</organism>
<dbReference type="GO" id="GO:0015035">
    <property type="term" value="F:protein-disulfide reductase activity"/>
    <property type="evidence" value="ECO:0007669"/>
    <property type="project" value="TreeGrafter"/>
</dbReference>
<dbReference type="CDD" id="cd02956">
    <property type="entry name" value="ybbN"/>
    <property type="match status" value="1"/>
</dbReference>
<dbReference type="Gene3D" id="1.25.40.10">
    <property type="entry name" value="Tetratricopeptide repeat domain"/>
    <property type="match status" value="2"/>
</dbReference>
<dbReference type="PROSITE" id="PS51352">
    <property type="entry name" value="THIOREDOXIN_2"/>
    <property type="match status" value="1"/>
</dbReference>
<dbReference type="PANTHER" id="PTHR45663">
    <property type="entry name" value="GEO12009P1"/>
    <property type="match status" value="1"/>
</dbReference>
<dbReference type="InterPro" id="IPR011990">
    <property type="entry name" value="TPR-like_helical_dom_sf"/>
</dbReference>
<dbReference type="Pfam" id="PF00085">
    <property type="entry name" value="Thioredoxin"/>
    <property type="match status" value="1"/>
</dbReference>
<dbReference type="AlphaFoldDB" id="A0A382G671"/>
<sequence length="284" mass="31840">MEASPVIVDVTVENFQSVVGEQSKTTPVLLEFYAEGAEQCASTSALLQKLAAEYAGKFILGRVEVQQNPQIVQQLGIKALPTIKIIFQGQMAGDIEGPAEEQQLRDALDQITMSPMERVREQVDLLVLQGERQQAIKMLREVIAEEPNNFGLHVELCDLLILEGETNDARQILEAIPQDTVGIEKPRSRLEFLDLAGDLGQLSELQARVSAEPENLRARFELAIRLVVEDRTEEGLDVLLDLMKADREWEDELARKTMIKIFNMLGKGNGIAVSYRRKMFSLLH</sequence>
<dbReference type="Pfam" id="PF14561">
    <property type="entry name" value="TPR_20"/>
    <property type="match status" value="1"/>
</dbReference>